<protein>
    <submittedName>
        <fullName evidence="3">Uncharacterized protein</fullName>
    </submittedName>
</protein>
<evidence type="ECO:0000313" key="3">
    <source>
        <dbReference type="EMBL" id="MBK1833815.1"/>
    </source>
</evidence>
<gene>
    <name evidence="3" type="ORF">JIN78_07070</name>
</gene>
<accession>A0A934RN34</accession>
<reference evidence="3" key="1">
    <citation type="submission" date="2021-01" db="EMBL/GenBank/DDBJ databases">
        <title>Modified the classification status of verrucomicrobia.</title>
        <authorList>
            <person name="Feng X."/>
        </authorList>
    </citation>
    <scope>NUCLEOTIDE SEQUENCE</scope>
    <source>
        <strain evidence="3">KCTC 12986</strain>
    </source>
</reference>
<proteinExistence type="predicted"/>
<evidence type="ECO:0000256" key="2">
    <source>
        <dbReference type="SAM" id="SignalP"/>
    </source>
</evidence>
<feature type="compositionally biased region" description="Acidic residues" evidence="1">
    <location>
        <begin position="358"/>
        <end position="373"/>
    </location>
</feature>
<dbReference type="NCBIfam" id="NF041881">
    <property type="entry name" value="PTPDL_fam"/>
    <property type="match status" value="1"/>
</dbReference>
<feature type="signal peptide" evidence="2">
    <location>
        <begin position="1"/>
        <end position="18"/>
    </location>
</feature>
<evidence type="ECO:0000313" key="4">
    <source>
        <dbReference type="Proteomes" id="UP000604083"/>
    </source>
</evidence>
<dbReference type="RefSeq" id="WP_200391249.1">
    <property type="nucleotide sequence ID" value="NZ_JAENIO010000013.1"/>
</dbReference>
<organism evidence="3 4">
    <name type="scientific">Roseibacillus ishigakijimensis</name>
    <dbReference type="NCBI Taxonomy" id="454146"/>
    <lineage>
        <taxon>Bacteria</taxon>
        <taxon>Pseudomonadati</taxon>
        <taxon>Verrucomicrobiota</taxon>
        <taxon>Verrucomicrobiia</taxon>
        <taxon>Verrucomicrobiales</taxon>
        <taxon>Verrucomicrobiaceae</taxon>
        <taxon>Roseibacillus</taxon>
    </lineage>
</organism>
<keyword evidence="2" id="KW-0732">Signal</keyword>
<feature type="region of interest" description="Disordered" evidence="1">
    <location>
        <begin position="346"/>
        <end position="373"/>
    </location>
</feature>
<dbReference type="EMBL" id="JAENIO010000013">
    <property type="protein sequence ID" value="MBK1833815.1"/>
    <property type="molecule type" value="Genomic_DNA"/>
</dbReference>
<name>A0A934RN34_9BACT</name>
<sequence length="373" mass="42214">MKILTSALLVACAVPAAADIFTLKDGTKLDAEIIEKTLDEYVLDVAITKSIRERRTIKRDEVVNVERVNESDTIFEENIAGLTPAPPFLDLAGYDERIKKVKSFLSAHQLTSAGTKASRMLKELEEERAFVAEGGVKTAEGRVSTAERAQDALGIESQGRAQEFNKLVKDRSFIPALREYSKLEMNYFGTEAHRQAVPLAQKVVATYAQLLDRELNGFEEREERRLESLERLPDSDRRRALAAEEQRQAAYEKLWQKEEEAEEIWYSVDTKNGGSMNETLEQLLSERERLENVAEELKDFPVTDKLYRDGWTAAGEKNQEELEGILDQLDEAGVAESYLNMLVDRFDPTINNPPAEGEPAEDEEAEEEIESDY</sequence>
<comment type="caution">
    <text evidence="3">The sequence shown here is derived from an EMBL/GenBank/DDBJ whole genome shotgun (WGS) entry which is preliminary data.</text>
</comment>
<dbReference type="AlphaFoldDB" id="A0A934RN34"/>
<feature type="chain" id="PRO_5037113307" evidence="2">
    <location>
        <begin position="19"/>
        <end position="373"/>
    </location>
</feature>
<keyword evidence="4" id="KW-1185">Reference proteome</keyword>
<dbReference type="Proteomes" id="UP000604083">
    <property type="component" value="Unassembled WGS sequence"/>
</dbReference>
<evidence type="ECO:0000256" key="1">
    <source>
        <dbReference type="SAM" id="MobiDB-lite"/>
    </source>
</evidence>